<keyword evidence="7" id="KW-1185">Reference proteome</keyword>
<evidence type="ECO:0000256" key="3">
    <source>
        <dbReference type="SAM" id="SignalP"/>
    </source>
</evidence>
<dbReference type="InterPro" id="IPR032675">
    <property type="entry name" value="LRR_dom_sf"/>
</dbReference>
<dbReference type="RefSeq" id="WP_136014055.1">
    <property type="nucleotide sequence ID" value="NZ_BLLS01000127.1"/>
</dbReference>
<protein>
    <submittedName>
        <fullName evidence="6">DUF4458 domain-containing protein</fullName>
    </submittedName>
</protein>
<feature type="domain" description="DUF4458" evidence="4">
    <location>
        <begin position="160"/>
        <end position="284"/>
    </location>
</feature>
<dbReference type="InterPro" id="IPR041403">
    <property type="entry name" value="DUF4458_prot_LRR"/>
</dbReference>
<evidence type="ECO:0000256" key="1">
    <source>
        <dbReference type="ARBA" id="ARBA00022614"/>
    </source>
</evidence>
<name>A0A4S2AVU0_9BACE</name>
<dbReference type="Gene3D" id="3.80.10.10">
    <property type="entry name" value="Ribonuclease Inhibitor"/>
    <property type="match status" value="1"/>
</dbReference>
<evidence type="ECO:0000256" key="2">
    <source>
        <dbReference type="ARBA" id="ARBA00022737"/>
    </source>
</evidence>
<dbReference type="EMBL" id="SRZA01000017">
    <property type="protein sequence ID" value="TGY05471.1"/>
    <property type="molecule type" value="Genomic_DNA"/>
</dbReference>
<dbReference type="GO" id="GO:0005737">
    <property type="term" value="C:cytoplasm"/>
    <property type="evidence" value="ECO:0007669"/>
    <property type="project" value="TreeGrafter"/>
</dbReference>
<dbReference type="PANTHER" id="PTHR48051">
    <property type="match status" value="1"/>
</dbReference>
<dbReference type="PROSITE" id="PS51450">
    <property type="entry name" value="LRR"/>
    <property type="match status" value="1"/>
</dbReference>
<keyword evidence="3" id="KW-0732">Signal</keyword>
<evidence type="ECO:0000313" key="6">
    <source>
        <dbReference type="EMBL" id="TGY05471.1"/>
    </source>
</evidence>
<comment type="caution">
    <text evidence="6">The sequence shown here is derived from an EMBL/GenBank/DDBJ whole genome shotgun (WGS) entry which is preliminary data.</text>
</comment>
<evidence type="ECO:0000313" key="8">
    <source>
        <dbReference type="Proteomes" id="UP000491181"/>
    </source>
</evidence>
<feature type="domain" description="DUF4458" evidence="4">
    <location>
        <begin position="41"/>
        <end position="147"/>
    </location>
</feature>
<accession>A0A4S2AVU0</accession>
<dbReference type="InterPro" id="IPR038711">
    <property type="entry name" value="LRR_N_sf"/>
</dbReference>
<keyword evidence="2" id="KW-0677">Repeat</keyword>
<reference evidence="6 7" key="1">
    <citation type="submission" date="2019-04" db="EMBL/GenBank/DDBJ databases">
        <title>Microbes associate with the intestines of laboratory mice.</title>
        <authorList>
            <person name="Navarre W."/>
            <person name="Wong E."/>
            <person name="Huang K."/>
            <person name="Tropini C."/>
            <person name="Ng K."/>
            <person name="Yu B."/>
        </authorList>
    </citation>
    <scope>NUCLEOTIDE SEQUENCE [LARGE SCALE GENOMIC DNA]</scope>
    <source>
        <strain evidence="6 7">NM70_E10</strain>
    </source>
</reference>
<sequence>MNSKRTTYWKLFLIPLFTMLFGMVTGGCSDDKEELQGSQYGYVQFKLYKSASYAKGGTTRAGDLNKLGEAQKVEIEMLYNGASITQTLILNAYNESNAEYGMRSDKLQLLVGDYKVVGYKLLDKLDEVITSISASSDETFTVVSRGLTVKDLTVDVQSRGTVTFKLTKTGLPETRATGDASYLFKDIKLIDVTVTNTFTRESTTFKKLKVAYKEEYKEHENPDNPNDKYMDIGVATSDSAVWLPTGNYRVTAYTTYRKSGAVETALETQKVTTGEPFAIEDNRLTKHANVPILLSETKEYIKDYIALKEIWEALNGKEWGYYGSGEVSGANWNFNKEMDMWGDQPGVTLNSNGRVVGLTLEGFGAAGRVPDAIGQLTELKLLALGSHSEKLGRNMFDQTNWSANMSETQRTNLRMHYRNTFLDYDVREGLSEMIQKSINDDATQKPIRKSNRISLKDVQTGKYTNQITFVSKAVMRLKQLQLFYIGNAPIKAEDICTDWENPASEYAKAYEKENLTWKSMTELTDIEIYNCAQLDRFPDFLFALPEMQLLNVASNTGISGEQLKNDWSKLALSPVGKKLQILYLSYNNLKSFPTDGSLRNMKKMGMLDCYSNEIETLAPFGKEVKLATLTLAYNKIQEIPEEFCGFTNDVETLDFSHNELKYIPNIFDASSVHVMGSVDLSYNQIGSVGGKNVENPETFKGINASTISLAYNSISKFPSDLFRTGSPISTINLSNNRMTEIPEYSLKGKNGNYKNTYLLTTIDLRFNKLKSLSDDFRATTLPYLSNMDVSYNCFSKFPTEPLNSSQLKAFGIRHQRDADGNRILREWPEGISTCPSLLQLQIGANDIRKVNETINPRLWVLEIKDNPNISLDVTHLCPYIKAGMYMLIYDKTQDIRGCDTLKQ</sequence>
<evidence type="ECO:0000313" key="5">
    <source>
        <dbReference type="EMBL" id="GFH87840.1"/>
    </source>
</evidence>
<dbReference type="SUPFAM" id="SSF52058">
    <property type="entry name" value="L domain-like"/>
    <property type="match status" value="1"/>
</dbReference>
<dbReference type="PROSITE" id="PS51257">
    <property type="entry name" value="PROKAR_LIPOPROTEIN"/>
    <property type="match status" value="1"/>
</dbReference>
<dbReference type="InterPro" id="IPR050216">
    <property type="entry name" value="LRR_domain-containing"/>
</dbReference>
<dbReference type="PANTHER" id="PTHR48051:SF1">
    <property type="entry name" value="RAS SUPPRESSOR PROTEIN 1"/>
    <property type="match status" value="1"/>
</dbReference>
<dbReference type="Gene3D" id="2.60.40.3540">
    <property type="entry name" value="Domain of unknown function DUF4458"/>
    <property type="match status" value="2"/>
</dbReference>
<dbReference type="EMBL" id="BLLS01000127">
    <property type="protein sequence ID" value="GFH87840.1"/>
    <property type="molecule type" value="Genomic_DNA"/>
</dbReference>
<feature type="signal peptide" evidence="3">
    <location>
        <begin position="1"/>
        <end position="26"/>
    </location>
</feature>
<organism evidence="6 7">
    <name type="scientific">Bacteroides acidifaciens</name>
    <dbReference type="NCBI Taxonomy" id="85831"/>
    <lineage>
        <taxon>Bacteria</taxon>
        <taxon>Pseudomonadati</taxon>
        <taxon>Bacteroidota</taxon>
        <taxon>Bacteroidia</taxon>
        <taxon>Bacteroidales</taxon>
        <taxon>Bacteroidaceae</taxon>
        <taxon>Bacteroides</taxon>
    </lineage>
</organism>
<dbReference type="Proteomes" id="UP000305751">
    <property type="component" value="Unassembled WGS sequence"/>
</dbReference>
<dbReference type="Pfam" id="PF18805">
    <property type="entry name" value="LRR_10"/>
    <property type="match status" value="1"/>
</dbReference>
<proteinExistence type="predicted"/>
<reference evidence="5 8" key="2">
    <citation type="journal article" date="2020" name="Microbiome">
        <title>Single-cell genomics of uncultured bacteria reveals dietary fiber responders in the mouse gut microbiota.</title>
        <authorList>
            <person name="Chijiiwa R."/>
            <person name="Hosokawa M."/>
            <person name="Kogawa M."/>
            <person name="Nishikawa Y."/>
            <person name="Ide K."/>
            <person name="Sakanashi C."/>
            <person name="Takahashi K."/>
            <person name="Takeyama H."/>
        </authorList>
    </citation>
    <scope>NUCLEOTIDE SEQUENCE [LARGE SCALE GENOMIC DNA]</scope>
    <source>
        <strain evidence="5">IMSAGC_001</strain>
    </source>
</reference>
<dbReference type="Proteomes" id="UP000491181">
    <property type="component" value="Unassembled WGS sequence"/>
</dbReference>
<dbReference type="AlphaFoldDB" id="A0A4S2AVU0"/>
<dbReference type="Pfam" id="PF14660">
    <property type="entry name" value="DUF4458"/>
    <property type="match status" value="2"/>
</dbReference>
<gene>
    <name evidence="6" type="ORF">E5356_07810</name>
    <name evidence="5" type="ORF">IMSAGC001_03271</name>
</gene>
<dbReference type="InterPro" id="IPR027899">
    <property type="entry name" value="DUF4458"/>
</dbReference>
<keyword evidence="1" id="KW-0433">Leucine-rich repeat</keyword>
<evidence type="ECO:0000313" key="7">
    <source>
        <dbReference type="Proteomes" id="UP000305751"/>
    </source>
</evidence>
<evidence type="ECO:0000259" key="4">
    <source>
        <dbReference type="Pfam" id="PF14660"/>
    </source>
</evidence>
<feature type="chain" id="PRO_5044609086" evidence="3">
    <location>
        <begin position="27"/>
        <end position="903"/>
    </location>
</feature>
<dbReference type="InterPro" id="IPR001611">
    <property type="entry name" value="Leu-rich_rpt"/>
</dbReference>